<comment type="cofactor">
    <cofactor evidence="1">
        <name>pyridoxal 5'-phosphate</name>
        <dbReference type="ChEBI" id="CHEBI:597326"/>
    </cofactor>
</comment>
<evidence type="ECO:0000256" key="4">
    <source>
        <dbReference type="ARBA" id="ARBA00011738"/>
    </source>
</evidence>
<protein>
    <recommendedName>
        <fullName evidence="11">Selenocysteine lyase</fullName>
        <ecNumber evidence="10">4.4.1.16</ecNumber>
    </recommendedName>
</protein>
<dbReference type="GO" id="GO:0005829">
    <property type="term" value="C:cytosol"/>
    <property type="evidence" value="ECO:0007669"/>
    <property type="project" value="UniProtKB-SubCell"/>
</dbReference>
<dbReference type="GO" id="GO:0016740">
    <property type="term" value="F:transferase activity"/>
    <property type="evidence" value="ECO:0007669"/>
    <property type="project" value="UniProtKB-KW"/>
</dbReference>
<dbReference type="PANTHER" id="PTHR11601">
    <property type="entry name" value="CYSTEINE DESULFURYLASE FAMILY MEMBER"/>
    <property type="match status" value="1"/>
</dbReference>
<evidence type="ECO:0000256" key="6">
    <source>
        <dbReference type="ARBA" id="ARBA00022679"/>
    </source>
</evidence>
<evidence type="ECO:0000256" key="8">
    <source>
        <dbReference type="ARBA" id="ARBA00023239"/>
    </source>
</evidence>
<dbReference type="Gene3D" id="1.10.260.50">
    <property type="match status" value="1"/>
</dbReference>
<reference evidence="14" key="1">
    <citation type="submission" date="2024-02" db="UniProtKB">
        <authorList>
            <consortium name="WormBaseParasite"/>
        </authorList>
    </citation>
    <scope>IDENTIFICATION</scope>
</reference>
<dbReference type="InterPro" id="IPR015424">
    <property type="entry name" value="PyrdxlP-dep_Trfase"/>
</dbReference>
<dbReference type="EC" id="4.4.1.16" evidence="10"/>
<feature type="domain" description="Aminotransferase class V" evidence="12">
    <location>
        <begin position="17"/>
        <end position="394"/>
    </location>
</feature>
<comment type="subunit">
    <text evidence="4">Homodimer.</text>
</comment>
<keyword evidence="13" id="KW-1185">Reference proteome</keyword>
<keyword evidence="5" id="KW-0963">Cytoplasm</keyword>
<keyword evidence="6" id="KW-0808">Transferase</keyword>
<evidence type="ECO:0000256" key="11">
    <source>
        <dbReference type="ARBA" id="ARBA00040554"/>
    </source>
</evidence>
<dbReference type="InterPro" id="IPR000192">
    <property type="entry name" value="Aminotrans_V_dom"/>
</dbReference>
<evidence type="ECO:0000256" key="9">
    <source>
        <dbReference type="ARBA" id="ARBA00037407"/>
    </source>
</evidence>
<dbReference type="GO" id="GO:0009000">
    <property type="term" value="F:selenocysteine lyase activity"/>
    <property type="evidence" value="ECO:0007669"/>
    <property type="project" value="UniProtKB-EC"/>
</dbReference>
<evidence type="ECO:0000256" key="5">
    <source>
        <dbReference type="ARBA" id="ARBA00022490"/>
    </source>
</evidence>
<dbReference type="AlphaFoldDB" id="A0AAF3J5Q7"/>
<name>A0AAF3J5Q7_9BILA</name>
<proteinExistence type="inferred from homology"/>
<comment type="similarity">
    <text evidence="3">Belongs to the class-V pyridoxal-phosphate-dependent aminotransferase family.</text>
</comment>
<dbReference type="PANTHER" id="PTHR11601:SF62">
    <property type="entry name" value="SELENOCYSTEINE LYASE"/>
    <property type="match status" value="1"/>
</dbReference>
<dbReference type="Gene3D" id="3.90.1150.10">
    <property type="entry name" value="Aspartate Aminotransferase, domain 1"/>
    <property type="match status" value="1"/>
</dbReference>
<evidence type="ECO:0000313" key="14">
    <source>
        <dbReference type="WBParaSite" id="MBELARI_LOCUS1789"/>
    </source>
</evidence>
<evidence type="ECO:0000256" key="2">
    <source>
        <dbReference type="ARBA" id="ARBA00004514"/>
    </source>
</evidence>
<evidence type="ECO:0000256" key="1">
    <source>
        <dbReference type="ARBA" id="ARBA00001933"/>
    </source>
</evidence>
<evidence type="ECO:0000256" key="3">
    <source>
        <dbReference type="ARBA" id="ARBA00009236"/>
    </source>
</evidence>
<dbReference type="Proteomes" id="UP000887575">
    <property type="component" value="Unassembled WGS sequence"/>
</dbReference>
<organism evidence="13 14">
    <name type="scientific">Mesorhabditis belari</name>
    <dbReference type="NCBI Taxonomy" id="2138241"/>
    <lineage>
        <taxon>Eukaryota</taxon>
        <taxon>Metazoa</taxon>
        <taxon>Ecdysozoa</taxon>
        <taxon>Nematoda</taxon>
        <taxon>Chromadorea</taxon>
        <taxon>Rhabditida</taxon>
        <taxon>Rhabditina</taxon>
        <taxon>Rhabditomorpha</taxon>
        <taxon>Rhabditoidea</taxon>
        <taxon>Rhabditidae</taxon>
        <taxon>Mesorhabditinae</taxon>
        <taxon>Mesorhabditis</taxon>
    </lineage>
</organism>
<dbReference type="InterPro" id="IPR015422">
    <property type="entry name" value="PyrdxlP-dep_Trfase_small"/>
</dbReference>
<accession>A0AAF3J5Q7</accession>
<evidence type="ECO:0000259" key="12">
    <source>
        <dbReference type="Pfam" id="PF00266"/>
    </source>
</evidence>
<sequence>MMEVENLNWYIEEQEPVYLDHNATTPLHPEVRRTIIDSLSLWANPSSNNPKAKLAHDAIEKARQQVADLFHVTPKEIFFTSGGTETNSWVLDSAIEEYRQQCRENRGLPHIITSVIDHPAIVKPLKSWHEQRKIDVTFCNIDKATGCVNVSEVEAAIRNETCLVTIMLANNETGVIQPIAEISDVVRKASNQIGRKIIMHSDTTQAIGKVNIDLNELKIDLATVAGHKFYGPRIGALVLRSLLTVPIHPFIYGCEQERGFRAGTENTPMIAGLGKACELAFAHLAHNENHLQEIRDYFEKRIKEELQGNVSINFEHSPRLPNTSSVAFPKYADTSADLLSKCHSFYASTAAAGHSKKRKASAILISSGVSEEVALRTIRISFGTGNTKEEVDRVVKELKAMCFLSQFGTSLIGAFSKGPVPGF</sequence>
<evidence type="ECO:0000256" key="7">
    <source>
        <dbReference type="ARBA" id="ARBA00022898"/>
    </source>
</evidence>
<keyword evidence="8" id="KW-0456">Lyase</keyword>
<dbReference type="WBParaSite" id="MBELARI_LOCUS1789">
    <property type="protein sequence ID" value="MBELARI_LOCUS1789"/>
    <property type="gene ID" value="MBELARI_LOCUS1789"/>
</dbReference>
<evidence type="ECO:0000313" key="13">
    <source>
        <dbReference type="Proteomes" id="UP000887575"/>
    </source>
</evidence>
<comment type="subcellular location">
    <subcellularLocation>
        <location evidence="2">Cytoplasm</location>
        <location evidence="2">Cytosol</location>
    </subcellularLocation>
</comment>
<comment type="function">
    <text evidence="9">Catalyzes the decomposition of L-selenocysteine to L-alanine and elemental selenium.</text>
</comment>
<dbReference type="Pfam" id="PF00266">
    <property type="entry name" value="Aminotran_5"/>
    <property type="match status" value="1"/>
</dbReference>
<dbReference type="InterPro" id="IPR015421">
    <property type="entry name" value="PyrdxlP-dep_Trfase_major"/>
</dbReference>
<evidence type="ECO:0000256" key="10">
    <source>
        <dbReference type="ARBA" id="ARBA00039054"/>
    </source>
</evidence>
<dbReference type="PIRSF" id="PIRSF005572">
    <property type="entry name" value="NifS"/>
    <property type="match status" value="1"/>
</dbReference>
<dbReference type="InterPro" id="IPR016454">
    <property type="entry name" value="Cysteine_dSase"/>
</dbReference>
<dbReference type="Gene3D" id="3.40.640.10">
    <property type="entry name" value="Type I PLP-dependent aspartate aminotransferase-like (Major domain)"/>
    <property type="match status" value="1"/>
</dbReference>
<keyword evidence="7" id="KW-0663">Pyridoxal phosphate</keyword>
<dbReference type="SUPFAM" id="SSF53383">
    <property type="entry name" value="PLP-dependent transferases"/>
    <property type="match status" value="1"/>
</dbReference>